<keyword evidence="6" id="KW-1185">Reference proteome</keyword>
<keyword evidence="1" id="KW-0343">GTPase activation</keyword>
<dbReference type="Pfam" id="PF00616">
    <property type="entry name" value="RasGAP"/>
    <property type="match status" value="1"/>
</dbReference>
<dbReference type="GO" id="GO:0005096">
    <property type="term" value="F:GTPase activator activity"/>
    <property type="evidence" value="ECO:0007669"/>
    <property type="project" value="UniProtKB-KW"/>
</dbReference>
<organism evidence="5 6">
    <name type="scientific">Tolypocladium paradoxum</name>
    <dbReference type="NCBI Taxonomy" id="94208"/>
    <lineage>
        <taxon>Eukaryota</taxon>
        <taxon>Fungi</taxon>
        <taxon>Dikarya</taxon>
        <taxon>Ascomycota</taxon>
        <taxon>Pezizomycotina</taxon>
        <taxon>Sordariomycetes</taxon>
        <taxon>Hypocreomycetidae</taxon>
        <taxon>Hypocreales</taxon>
        <taxon>Ophiocordycipitaceae</taxon>
        <taxon>Tolypocladium</taxon>
    </lineage>
</organism>
<dbReference type="PANTHER" id="PTHR10194">
    <property type="entry name" value="RAS GTPASE-ACTIVATING PROTEINS"/>
    <property type="match status" value="1"/>
</dbReference>
<feature type="non-terminal residue" evidence="5">
    <location>
        <position position="1467"/>
    </location>
</feature>
<protein>
    <submittedName>
        <fullName evidence="5">Inhibitory regulator protein BUD2/CLA2</fullName>
    </submittedName>
</protein>
<dbReference type="InterPro" id="IPR000008">
    <property type="entry name" value="C2_dom"/>
</dbReference>
<sequence length="1467" mass="161341">TDATSPCAQRCWPTGQALDIRISDLGTAPAGAYTLAPAEKRQDQTPTSKVDQDNHRPTPYTIPPRLSLFATDSPADDAPRIPVHAHTHTFASQDFAANDGPTLWQYWPSIEIHASDDFLRDVEGRGGLVSQSAEQIGLVGRHITSRGPLTAWREQYDDDAYGELDDQILLQSASERGEGSPTLRDAPLSDAAAQQEEKIKTSMWYEDVHADKKWHEYVTQRPLSQPRGYQHHQAQGQPSPPLKLQQDPMERPSATSLRSAFRSNADSSGTMRAVTPDMADGRRLGASAFSMDSAVVPPPIPRDLGSSSQQGSPMAIFGGGGGSRRLGMVFNDSFGESYESTESSPPPVPAQYQQHSQYHQQQRQAGGTSRPRTRTMDTAMLMQRSAPPLPDQRHRVGSVSSSGSQPVLDEHRTTAPDSVGCSSVASTRYTEPATPSTPSKSREKKASSSKRLLKRQASRPTSPVVNPFASVDSLPTPVTSSEPTRLISLMKALGGRMRGEIEYQGDAGGAWNSGYAYIDDDKGYLMCDSGQNSGGSFFTTLISDLRGCRVLPVEYPESGKACLELVAADQQAAGETILLLRPLASDDWNLWLAALLCWQQVRPAGVKMANGSSSSPVAPVRPGLRRQGQSPEGVRGSNIIKVGTIMLWDKGPGTTPRDIVQRSSTRDRRSPTPAWRRVSCILHENGEFKLLMENDITVLSVIQLSQLSRCAIQQLDHTVLDEEFCIAIFPIYASSATQLSIFCPVYLALDSRVPFEVWFVLLRAFAVPDIYKLDGPDSDSIQEVEDLEKDQSEETFRIEKTVGVRVTEAKIKAWPSGLDLPTPDKGAKTEHDPLVGNYLAEVILDGEVRARTMTKTATKNPYWREDCEFVDLPPTVEELSIVLKRVEGNIEGTTKSAVASAQEVVCGTVNIVLDQLERGRDHEEWFQIVDDRQQPIGSMLIKVSHAEHIALLAKEYEPLSEILHRFPSGLTTLISAALPGQLRRLSEAFLNIFQASGSAGNWLMALVEDEIDGIGSHTSIKKFRFSSRIRSNESMESATDRELLVRDMGKSLAGEANLLFRGNTLLTQSLEFHMRRLGTEYLDHVLQEKISDINELNPDCEVDPSKLPYHSHASDLDQRWHRLILLTTEVWRCIADSANQLPGELRHILKYIRAVAEDRYGDFLRTVSYTAVSGFLFLRFICPAILSPKLFGLLRDHPRPRAQRTLTLIAKVLQKMSNMSTFGKREEWMEPMNKFLTTQRHVFRDYIDQVCGIPAERAVKSVPASYSTPVTILGRLGPTAREGFPSLPYLIDHARSFASLVKLWADSCSSDIKEGQVDGELLIFNDLCNGLQKRADACLAKVERVRATEAASRGAEQLAETLEQATLIESLSTPYGLPSLATDVDRGGPGSSGSDGVDDAAARRRSKEWRRGRDGGSDGRKASGLRHVSGTGSGSVKGKNGKVGRTILSGIMRIGGRAESPDSKQQR</sequence>
<feature type="domain" description="C2" evidence="3">
    <location>
        <begin position="783"/>
        <end position="926"/>
    </location>
</feature>
<dbReference type="SUPFAM" id="SSF48350">
    <property type="entry name" value="GTPase activation domain, GAP"/>
    <property type="match status" value="1"/>
</dbReference>
<dbReference type="InterPro" id="IPR001936">
    <property type="entry name" value="RasGAP_dom"/>
</dbReference>
<dbReference type="PROSITE" id="PS50018">
    <property type="entry name" value="RAS_GTPASE_ACTIV_2"/>
    <property type="match status" value="1"/>
</dbReference>
<gene>
    <name evidence="5" type="ORF">TPAR_00151</name>
</gene>
<dbReference type="CDD" id="cd05137">
    <property type="entry name" value="RasGAP_CLA2_BUD2"/>
    <property type="match status" value="1"/>
</dbReference>
<dbReference type="SUPFAM" id="SSF49562">
    <property type="entry name" value="C2 domain (Calcium/lipid-binding domain, CaLB)"/>
    <property type="match status" value="1"/>
</dbReference>
<dbReference type="EMBL" id="PKSG01000019">
    <property type="protein sequence ID" value="POR39661.1"/>
    <property type="molecule type" value="Genomic_DNA"/>
</dbReference>
<dbReference type="PANTHER" id="PTHR10194:SF60">
    <property type="entry name" value="RAS GTPASE-ACTIVATING PROTEIN RASKOL"/>
    <property type="match status" value="1"/>
</dbReference>
<feature type="region of interest" description="Disordered" evidence="2">
    <location>
        <begin position="302"/>
        <end position="322"/>
    </location>
</feature>
<dbReference type="Gene3D" id="2.60.40.150">
    <property type="entry name" value="C2 domain"/>
    <property type="match status" value="1"/>
</dbReference>
<dbReference type="PROSITE" id="PS00509">
    <property type="entry name" value="RAS_GTPASE_ACTIV_1"/>
    <property type="match status" value="1"/>
</dbReference>
<proteinExistence type="predicted"/>
<feature type="non-terminal residue" evidence="5">
    <location>
        <position position="1"/>
    </location>
</feature>
<dbReference type="InterPro" id="IPR008936">
    <property type="entry name" value="Rho_GTPase_activation_prot"/>
</dbReference>
<evidence type="ECO:0000259" key="3">
    <source>
        <dbReference type="PROSITE" id="PS50004"/>
    </source>
</evidence>
<dbReference type="Gene3D" id="1.10.506.10">
    <property type="entry name" value="GTPase Activation - p120gap, domain 1"/>
    <property type="match status" value="1"/>
</dbReference>
<feature type="region of interest" description="Disordered" evidence="2">
    <location>
        <begin position="1379"/>
        <end position="1467"/>
    </location>
</feature>
<dbReference type="PROSITE" id="PS50004">
    <property type="entry name" value="C2"/>
    <property type="match status" value="1"/>
</dbReference>
<evidence type="ECO:0000256" key="1">
    <source>
        <dbReference type="ARBA" id="ARBA00022468"/>
    </source>
</evidence>
<dbReference type="GO" id="GO:0007165">
    <property type="term" value="P:signal transduction"/>
    <property type="evidence" value="ECO:0007669"/>
    <property type="project" value="UniProtKB-ARBA"/>
</dbReference>
<feature type="region of interest" description="Disordered" evidence="2">
    <location>
        <begin position="335"/>
        <end position="373"/>
    </location>
</feature>
<dbReference type="Proteomes" id="UP000237481">
    <property type="component" value="Unassembled WGS sequence"/>
</dbReference>
<accession>A0A2S4LB66</accession>
<evidence type="ECO:0000313" key="6">
    <source>
        <dbReference type="Proteomes" id="UP000237481"/>
    </source>
</evidence>
<feature type="compositionally biased region" description="Low complexity" evidence="2">
    <location>
        <begin position="351"/>
        <end position="364"/>
    </location>
</feature>
<evidence type="ECO:0000256" key="2">
    <source>
        <dbReference type="SAM" id="MobiDB-lite"/>
    </source>
</evidence>
<dbReference type="InterPro" id="IPR039360">
    <property type="entry name" value="Ras_GTPase"/>
</dbReference>
<dbReference type="Pfam" id="PF00168">
    <property type="entry name" value="C2"/>
    <property type="match status" value="1"/>
</dbReference>
<feature type="region of interest" description="Disordered" evidence="2">
    <location>
        <begin position="222"/>
        <end position="275"/>
    </location>
</feature>
<name>A0A2S4LB66_9HYPO</name>
<dbReference type="STRING" id="94208.A0A2S4LB66"/>
<dbReference type="SMART" id="SM00323">
    <property type="entry name" value="RasGAP"/>
    <property type="match status" value="1"/>
</dbReference>
<evidence type="ECO:0000313" key="5">
    <source>
        <dbReference type="EMBL" id="POR39661.1"/>
    </source>
</evidence>
<feature type="compositionally biased region" description="Polar residues" evidence="2">
    <location>
        <begin position="420"/>
        <end position="438"/>
    </location>
</feature>
<feature type="region of interest" description="Disordered" evidence="2">
    <location>
        <begin position="175"/>
        <end position="195"/>
    </location>
</feature>
<comment type="caution">
    <text evidence="5">The sequence shown here is derived from an EMBL/GenBank/DDBJ whole genome shotgun (WGS) entry which is preliminary data.</text>
</comment>
<dbReference type="OrthoDB" id="775356at2759"/>
<feature type="compositionally biased region" description="Basic and acidic residues" evidence="2">
    <location>
        <begin position="1409"/>
        <end position="1421"/>
    </location>
</feature>
<reference evidence="5 6" key="1">
    <citation type="submission" date="2018-01" db="EMBL/GenBank/DDBJ databases">
        <title>Harnessing the power of phylogenomics to disentangle the directionality and signatures of interkingdom host jumping in the parasitic fungal genus Tolypocladium.</title>
        <authorList>
            <person name="Quandt C.A."/>
            <person name="Patterson W."/>
            <person name="Spatafora J.W."/>
        </authorList>
    </citation>
    <scope>NUCLEOTIDE SEQUENCE [LARGE SCALE GENOMIC DNA]</scope>
    <source>
        <strain evidence="5 6">NRBC 100945</strain>
    </source>
</reference>
<dbReference type="InterPro" id="IPR035892">
    <property type="entry name" value="C2_domain_sf"/>
</dbReference>
<evidence type="ECO:0000259" key="4">
    <source>
        <dbReference type="PROSITE" id="PS50018"/>
    </source>
</evidence>
<feature type="compositionally biased region" description="Basic residues" evidence="2">
    <location>
        <begin position="447"/>
        <end position="457"/>
    </location>
</feature>
<feature type="compositionally biased region" description="Polar residues" evidence="2">
    <location>
        <begin position="253"/>
        <end position="270"/>
    </location>
</feature>
<feature type="region of interest" description="Disordered" evidence="2">
    <location>
        <begin position="608"/>
        <end position="635"/>
    </location>
</feature>
<feature type="region of interest" description="Disordered" evidence="2">
    <location>
        <begin position="34"/>
        <end position="63"/>
    </location>
</feature>
<feature type="compositionally biased region" description="Low complexity" evidence="2">
    <location>
        <begin position="1428"/>
        <end position="1438"/>
    </location>
</feature>
<dbReference type="CDD" id="cd00030">
    <property type="entry name" value="C2"/>
    <property type="match status" value="1"/>
</dbReference>
<feature type="region of interest" description="Disordered" evidence="2">
    <location>
        <begin position="385"/>
        <end position="481"/>
    </location>
</feature>
<feature type="domain" description="Ras-GAP" evidence="4">
    <location>
        <begin position="981"/>
        <end position="1218"/>
    </location>
</feature>
<dbReference type="InterPro" id="IPR023152">
    <property type="entry name" value="RasGAP_CS"/>
</dbReference>